<evidence type="ECO:0000313" key="5">
    <source>
        <dbReference type="EMBL" id="CAE1274494.1"/>
    </source>
</evidence>
<organism evidence="5 6">
    <name type="scientific">Acanthosepion pharaonis</name>
    <name type="common">Pharaoh cuttlefish</name>
    <name type="synonym">Sepia pharaonis</name>
    <dbReference type="NCBI Taxonomy" id="158019"/>
    <lineage>
        <taxon>Eukaryota</taxon>
        <taxon>Metazoa</taxon>
        <taxon>Spiralia</taxon>
        <taxon>Lophotrochozoa</taxon>
        <taxon>Mollusca</taxon>
        <taxon>Cephalopoda</taxon>
        <taxon>Coleoidea</taxon>
        <taxon>Decapodiformes</taxon>
        <taxon>Sepiida</taxon>
        <taxon>Sepiina</taxon>
        <taxon>Sepiidae</taxon>
        <taxon>Acanthosepion</taxon>
    </lineage>
</organism>
<sequence length="452" mass="52660">MKFTESKKIIQDGNCEEKLCLYQFWKHLKILDKTKIQKFRFLRCGFSVTTKKPITVSHVEPTGIAFAAGLRKGDIILTVNNKLISNFRHKELVLIAENERLVLSIIPTGIRENTNTNEFRGPQIKTSKFLFMKVAKYCNKDYHKKMALVGVLTEYSEDWDIHSLCLSLDSLLKEPTDRKLLKHIEPFIPQHQKDIFKPLLKKKKLYKDCKHLAYMPNKPTQKLKFRILRGDNPYGFVIKGSSPVHVEWLNPGGPADLAGLLPGDFIVAVNELDSRNFNHDQVIKLLQFCGPVPIIDVERYVNAISEVGINSSFDTLSNISSTFSVESFNWICSEFSDVTDREGWTFKEKMKYLLTAKERTQLQMDFLQYVNSRNIVKLYHKLEPILDSPSRRTLWQFLLTKMSRSHQEYIHLKENLLETLHDKSTKNLLEYYLNYKEETKMKAALDIYLKNR</sequence>
<dbReference type="Gene3D" id="1.20.1160.20">
    <property type="match status" value="2"/>
</dbReference>
<evidence type="ECO:0000313" key="6">
    <source>
        <dbReference type="Proteomes" id="UP000597762"/>
    </source>
</evidence>
<comment type="subcellular location">
    <subcellularLocation>
        <location evidence="1">Cell projection</location>
    </subcellularLocation>
</comment>
<protein>
    <recommendedName>
        <fullName evidence="4">PDZ domain-containing protein</fullName>
    </recommendedName>
</protein>
<dbReference type="CDD" id="cd00136">
    <property type="entry name" value="PDZ_canonical"/>
    <property type="match status" value="1"/>
</dbReference>
<name>A0A812CJW8_ACAPH</name>
<comment type="caution">
    <text evidence="5">The sequence shown here is derived from an EMBL/GenBank/DDBJ whole genome shotgun (WGS) entry which is preliminary data.</text>
</comment>
<dbReference type="EMBL" id="CAHIKZ030001788">
    <property type="protein sequence ID" value="CAE1274494.1"/>
    <property type="molecule type" value="Genomic_DNA"/>
</dbReference>
<accession>A0A812CJW8</accession>
<dbReference type="Pfam" id="PF00595">
    <property type="entry name" value="PDZ"/>
    <property type="match status" value="2"/>
</dbReference>
<dbReference type="InterPro" id="IPR036034">
    <property type="entry name" value="PDZ_sf"/>
</dbReference>
<keyword evidence="3" id="KW-0966">Cell projection</keyword>
<dbReference type="Proteomes" id="UP000597762">
    <property type="component" value="Unassembled WGS sequence"/>
</dbReference>
<dbReference type="GO" id="GO:0042995">
    <property type="term" value="C:cell projection"/>
    <property type="evidence" value="ECO:0007669"/>
    <property type="project" value="UniProtKB-SubCell"/>
</dbReference>
<dbReference type="InterPro" id="IPR051844">
    <property type="entry name" value="USH2_Complex_Protein"/>
</dbReference>
<dbReference type="AlphaFoldDB" id="A0A812CJW8"/>
<feature type="domain" description="PDZ" evidence="4">
    <location>
        <begin position="224"/>
        <end position="301"/>
    </location>
</feature>
<dbReference type="PANTHER" id="PTHR23116">
    <property type="entry name" value="PDZ DOMAIN CONTAINING WHIRLIN AND HARMONIN-RELATED"/>
    <property type="match status" value="1"/>
</dbReference>
<dbReference type="PANTHER" id="PTHR23116:SF29">
    <property type="entry name" value="PDZ DOMAIN-CONTAINING PROTEIN 7"/>
    <property type="match status" value="1"/>
</dbReference>
<keyword evidence="2" id="KW-0677">Repeat</keyword>
<evidence type="ECO:0000256" key="1">
    <source>
        <dbReference type="ARBA" id="ARBA00004316"/>
    </source>
</evidence>
<proteinExistence type="predicted"/>
<dbReference type="OrthoDB" id="6161385at2759"/>
<dbReference type="InterPro" id="IPR001478">
    <property type="entry name" value="PDZ"/>
</dbReference>
<evidence type="ECO:0000259" key="4">
    <source>
        <dbReference type="PROSITE" id="PS50106"/>
    </source>
</evidence>
<dbReference type="SUPFAM" id="SSF50156">
    <property type="entry name" value="PDZ domain-like"/>
    <property type="match status" value="2"/>
</dbReference>
<dbReference type="PROSITE" id="PS50106">
    <property type="entry name" value="PDZ"/>
    <property type="match status" value="2"/>
</dbReference>
<reference evidence="5" key="1">
    <citation type="submission" date="2021-01" db="EMBL/GenBank/DDBJ databases">
        <authorList>
            <person name="Li R."/>
            <person name="Bekaert M."/>
        </authorList>
    </citation>
    <scope>NUCLEOTIDE SEQUENCE</scope>
    <source>
        <strain evidence="5">Farmed</strain>
    </source>
</reference>
<dbReference type="SMART" id="SM00228">
    <property type="entry name" value="PDZ"/>
    <property type="match status" value="2"/>
</dbReference>
<feature type="domain" description="PDZ" evidence="4">
    <location>
        <begin position="45"/>
        <end position="93"/>
    </location>
</feature>
<keyword evidence="6" id="KW-1185">Reference proteome</keyword>
<gene>
    <name evidence="5" type="ORF">SPHA_38903</name>
</gene>
<dbReference type="GO" id="GO:0005886">
    <property type="term" value="C:plasma membrane"/>
    <property type="evidence" value="ECO:0007669"/>
    <property type="project" value="TreeGrafter"/>
</dbReference>
<evidence type="ECO:0000256" key="2">
    <source>
        <dbReference type="ARBA" id="ARBA00022737"/>
    </source>
</evidence>
<dbReference type="Gene3D" id="2.30.42.10">
    <property type="match status" value="2"/>
</dbReference>
<evidence type="ECO:0000256" key="3">
    <source>
        <dbReference type="ARBA" id="ARBA00023273"/>
    </source>
</evidence>